<keyword evidence="3" id="KW-0488">Methylation</keyword>
<dbReference type="PANTHER" id="PTHR32089">
    <property type="entry name" value="METHYL-ACCEPTING CHEMOTAXIS PROTEIN MCPB"/>
    <property type="match status" value="1"/>
</dbReference>
<evidence type="ECO:0000256" key="1">
    <source>
        <dbReference type="ARBA" id="ARBA00004429"/>
    </source>
</evidence>
<dbReference type="InterPro" id="IPR003122">
    <property type="entry name" value="Tar_rcpt_lig-bd"/>
</dbReference>
<dbReference type="InterPro" id="IPR003660">
    <property type="entry name" value="HAMP_dom"/>
</dbReference>
<evidence type="ECO:0000256" key="9">
    <source>
        <dbReference type="ARBA" id="ARBA00023224"/>
    </source>
</evidence>
<dbReference type="InterPro" id="IPR004089">
    <property type="entry name" value="MCPsignal_dom"/>
</dbReference>
<keyword evidence="2" id="KW-1003">Cell membrane</keyword>
<keyword evidence="7 13" id="KW-1133">Transmembrane helix</keyword>
<evidence type="ECO:0000256" key="11">
    <source>
        <dbReference type="PROSITE-ProRule" id="PRU00284"/>
    </source>
</evidence>
<sequence>MNVIINKMNLKAQLLTLVAIPCAILIILSMSSIRSMEGLQNETRLLTKNTNKPMRSMASVASLIPRMRVGIDVMFMNPLEGMEREEGILPHLNDLRNEDLPAVAQAMQNAYDAQVDPKAQKMMKDLQKRFEQARQEVFLPMIQAFDNNNVALARKIYMDKYRDAYGDMRKQADDILDQLLANGQQSFQNSEQQYQDSRLYMWALTGGALIISLLLVGFITRRLNQRVKVLQTSISQASKNLDLTAKIKLSGSDEFVDIANSFNYFVSSFNTVITSVMDNSRALAQTASEISQRAQLTHKNCAHESERATMIATAINQMGVSISEIANNASHASDSAKQADSNAHEGANQVNSARNEIETLSERLNNVGTEIDSLAAKTESIGSILDTIQGISEQTNLLALNAAIEAARAGEQGRGFAVVADEVRNLATRSAQSANQIKEMIGELQVTSKKTFTATEASQKQGAEVVEQAEKASVILKSITENVSQISDMNIQVATATEEQSMVVNQMNTHITEINQLSTETTQIADQLTESSQSLQQLSNSLDGLVKQFKL</sequence>
<evidence type="ECO:0000256" key="4">
    <source>
        <dbReference type="ARBA" id="ARBA00022500"/>
    </source>
</evidence>
<keyword evidence="9 11" id="KW-0807">Transducer</keyword>
<keyword evidence="8 13" id="KW-0472">Membrane</keyword>
<dbReference type="GO" id="GO:0004888">
    <property type="term" value="F:transmembrane signaling receptor activity"/>
    <property type="evidence" value="ECO:0007669"/>
    <property type="project" value="InterPro"/>
</dbReference>
<dbReference type="Pfam" id="PF02203">
    <property type="entry name" value="TarH"/>
    <property type="match status" value="1"/>
</dbReference>
<evidence type="ECO:0000256" key="10">
    <source>
        <dbReference type="ARBA" id="ARBA00029447"/>
    </source>
</evidence>
<keyword evidence="6 13" id="KW-0812">Transmembrane</keyword>
<organism evidence="16 17">
    <name type="scientific">Vibrio palustris</name>
    <dbReference type="NCBI Taxonomy" id="1918946"/>
    <lineage>
        <taxon>Bacteria</taxon>
        <taxon>Pseudomonadati</taxon>
        <taxon>Pseudomonadota</taxon>
        <taxon>Gammaproteobacteria</taxon>
        <taxon>Vibrionales</taxon>
        <taxon>Vibrionaceae</taxon>
        <taxon>Vibrio</taxon>
    </lineage>
</organism>
<evidence type="ECO:0000256" key="7">
    <source>
        <dbReference type="ARBA" id="ARBA00022989"/>
    </source>
</evidence>
<feature type="compositionally biased region" description="Polar residues" evidence="12">
    <location>
        <begin position="329"/>
        <end position="341"/>
    </location>
</feature>
<dbReference type="PANTHER" id="PTHR32089:SF39">
    <property type="entry name" value="METHYL-ACCEPTING CHEMOTAXIS PROTEIN HLYB"/>
    <property type="match status" value="1"/>
</dbReference>
<evidence type="ECO:0000313" key="16">
    <source>
        <dbReference type="EMBL" id="SJL82601.1"/>
    </source>
</evidence>
<dbReference type="FunFam" id="1.10.287.950:FF:000001">
    <property type="entry name" value="Methyl-accepting chemotaxis sensory transducer"/>
    <property type="match status" value="1"/>
</dbReference>
<dbReference type="InterPro" id="IPR004090">
    <property type="entry name" value="Chemotax_Me-accpt_rcpt"/>
</dbReference>
<dbReference type="Proteomes" id="UP000189475">
    <property type="component" value="Unassembled WGS sequence"/>
</dbReference>
<dbReference type="SMART" id="SM00283">
    <property type="entry name" value="MA"/>
    <property type="match status" value="1"/>
</dbReference>
<dbReference type="STRING" id="1918946.VPAL9027_00531"/>
<reference evidence="16 17" key="1">
    <citation type="submission" date="2017-02" db="EMBL/GenBank/DDBJ databases">
        <authorList>
            <person name="Peterson S.W."/>
        </authorList>
    </citation>
    <scope>NUCLEOTIDE SEQUENCE [LARGE SCALE GENOMIC DNA]</scope>
    <source>
        <strain evidence="16 17">CECT 9027</strain>
    </source>
</reference>
<dbReference type="CDD" id="cd11386">
    <property type="entry name" value="MCP_signal"/>
    <property type="match status" value="1"/>
</dbReference>
<evidence type="ECO:0000256" key="5">
    <source>
        <dbReference type="ARBA" id="ARBA00022519"/>
    </source>
</evidence>
<dbReference type="GO" id="GO:0007165">
    <property type="term" value="P:signal transduction"/>
    <property type="evidence" value="ECO:0007669"/>
    <property type="project" value="UniProtKB-KW"/>
</dbReference>
<keyword evidence="4" id="KW-0145">Chemotaxis</keyword>
<evidence type="ECO:0000259" key="15">
    <source>
        <dbReference type="PROSITE" id="PS50885"/>
    </source>
</evidence>
<feature type="transmembrane region" description="Helical" evidence="13">
    <location>
        <begin position="199"/>
        <end position="219"/>
    </location>
</feature>
<dbReference type="Gene3D" id="1.10.287.950">
    <property type="entry name" value="Methyl-accepting chemotaxis protein"/>
    <property type="match status" value="1"/>
</dbReference>
<keyword evidence="5" id="KW-0997">Cell inner membrane</keyword>
<dbReference type="GO" id="GO:0006935">
    <property type="term" value="P:chemotaxis"/>
    <property type="evidence" value="ECO:0007669"/>
    <property type="project" value="UniProtKB-KW"/>
</dbReference>
<feature type="domain" description="Methyl-accepting transducer" evidence="14">
    <location>
        <begin position="279"/>
        <end position="515"/>
    </location>
</feature>
<gene>
    <name evidence="16" type="primary">pctC_1</name>
    <name evidence="16" type="ORF">VPAL9027_00531</name>
</gene>
<dbReference type="AlphaFoldDB" id="A0A1R4B115"/>
<proteinExistence type="inferred from homology"/>
<dbReference type="EMBL" id="FUFT01000002">
    <property type="protein sequence ID" value="SJL82601.1"/>
    <property type="molecule type" value="Genomic_DNA"/>
</dbReference>
<evidence type="ECO:0000256" key="6">
    <source>
        <dbReference type="ARBA" id="ARBA00022692"/>
    </source>
</evidence>
<feature type="transmembrane region" description="Helical" evidence="13">
    <location>
        <begin position="12"/>
        <end position="33"/>
    </location>
</feature>
<name>A0A1R4B115_9VIBR</name>
<dbReference type="GO" id="GO:0005886">
    <property type="term" value="C:plasma membrane"/>
    <property type="evidence" value="ECO:0007669"/>
    <property type="project" value="UniProtKB-SubCell"/>
</dbReference>
<dbReference type="Pfam" id="PF00015">
    <property type="entry name" value="MCPsignal"/>
    <property type="match status" value="1"/>
</dbReference>
<evidence type="ECO:0000256" key="13">
    <source>
        <dbReference type="SAM" id="Phobius"/>
    </source>
</evidence>
<dbReference type="PROSITE" id="PS50885">
    <property type="entry name" value="HAMP"/>
    <property type="match status" value="1"/>
</dbReference>
<evidence type="ECO:0000256" key="8">
    <source>
        <dbReference type="ARBA" id="ARBA00023136"/>
    </source>
</evidence>
<dbReference type="PROSITE" id="PS50111">
    <property type="entry name" value="CHEMOTAXIS_TRANSDUC_2"/>
    <property type="match status" value="1"/>
</dbReference>
<evidence type="ECO:0000259" key="14">
    <source>
        <dbReference type="PROSITE" id="PS50111"/>
    </source>
</evidence>
<evidence type="ECO:0000313" key="17">
    <source>
        <dbReference type="Proteomes" id="UP000189475"/>
    </source>
</evidence>
<dbReference type="SUPFAM" id="SSF58104">
    <property type="entry name" value="Methyl-accepting chemotaxis protein (MCP) signaling domain"/>
    <property type="match status" value="1"/>
</dbReference>
<keyword evidence="17" id="KW-1185">Reference proteome</keyword>
<evidence type="ECO:0000256" key="3">
    <source>
        <dbReference type="ARBA" id="ARBA00022481"/>
    </source>
</evidence>
<dbReference type="PRINTS" id="PR00260">
    <property type="entry name" value="CHEMTRNSDUCR"/>
</dbReference>
<dbReference type="Pfam" id="PF00672">
    <property type="entry name" value="HAMP"/>
    <property type="match status" value="1"/>
</dbReference>
<protein>
    <submittedName>
        <fullName evidence="16">Methyl-accepting chemotaxis protein PctC</fullName>
    </submittedName>
</protein>
<feature type="region of interest" description="Disordered" evidence="12">
    <location>
        <begin position="329"/>
        <end position="349"/>
    </location>
</feature>
<comment type="similarity">
    <text evidence="10">Belongs to the methyl-accepting chemotaxis (MCP) protein family.</text>
</comment>
<evidence type="ECO:0000256" key="12">
    <source>
        <dbReference type="SAM" id="MobiDB-lite"/>
    </source>
</evidence>
<feature type="domain" description="HAMP" evidence="15">
    <location>
        <begin position="221"/>
        <end position="274"/>
    </location>
</feature>
<comment type="subcellular location">
    <subcellularLocation>
        <location evidence="1">Cell inner membrane</location>
        <topology evidence="1">Multi-pass membrane protein</topology>
    </subcellularLocation>
</comment>
<accession>A0A1R4B115</accession>
<evidence type="ECO:0000256" key="2">
    <source>
        <dbReference type="ARBA" id="ARBA00022475"/>
    </source>
</evidence>